<dbReference type="GO" id="GO:0009379">
    <property type="term" value="C:Holliday junction helicase complex"/>
    <property type="evidence" value="ECO:0007669"/>
    <property type="project" value="InterPro"/>
</dbReference>
<dbReference type="InterPro" id="IPR013849">
    <property type="entry name" value="DNA_helicase_Holl-junc_RuvA_I"/>
</dbReference>
<dbReference type="Pfam" id="PF14520">
    <property type="entry name" value="HHH_5"/>
    <property type="match status" value="1"/>
</dbReference>
<dbReference type="HAMAP" id="MF_00031">
    <property type="entry name" value="DNA_HJ_migration_RuvA"/>
    <property type="match status" value="1"/>
</dbReference>
<proteinExistence type="inferred from homology"/>
<dbReference type="Gene3D" id="2.40.50.140">
    <property type="entry name" value="Nucleic acid-binding proteins"/>
    <property type="match status" value="1"/>
</dbReference>
<feature type="domain" description="Helix-hairpin-helix DNA-binding motif class 1" evidence="7">
    <location>
        <begin position="108"/>
        <end position="127"/>
    </location>
</feature>
<sequence>MIALLKGTLIEKTPEVVIVDAGGVGYEVFIPLSTFYDLPAPGAPATLHIHTRLREDSLRLFGFFSLQEKQIFEVLIGINKVGPKLALAILSGLPFQELWAAVSSNDVARLSAIPGVGKKTAERLALELRDKLAAPVGQQGEAAPVSSNPMRDDALSALINLGYKKPDAEKALDRLNEKGTTDSIETLIRDSLNLLSSDKRK</sequence>
<name>A0A7T0FYD1_9BACT</name>
<comment type="function">
    <text evidence="6">The RuvA-RuvB-RuvC complex processes Holliday junction (HJ) DNA during genetic recombination and DNA repair, while the RuvA-RuvB complex plays an important role in the rescue of blocked DNA replication forks via replication fork reversal (RFR). RuvA specifically binds to HJ cruciform DNA, conferring on it an open structure. The RuvB hexamer acts as an ATP-dependent pump, pulling dsDNA into and through the RuvAB complex. HJ branch migration allows RuvC to scan DNA until it finds its consensus sequence, where it cleaves and resolves the cruciform DNA.</text>
</comment>
<evidence type="ECO:0000256" key="3">
    <source>
        <dbReference type="ARBA" id="ARBA00023125"/>
    </source>
</evidence>
<evidence type="ECO:0000256" key="1">
    <source>
        <dbReference type="ARBA" id="ARBA00022490"/>
    </source>
</evidence>
<dbReference type="SUPFAM" id="SSF50249">
    <property type="entry name" value="Nucleic acid-binding proteins"/>
    <property type="match status" value="1"/>
</dbReference>
<organism evidence="8 9">
    <name type="scientific">Candidatus Nitronauta litoralis</name>
    <dbReference type="NCBI Taxonomy" id="2705533"/>
    <lineage>
        <taxon>Bacteria</taxon>
        <taxon>Pseudomonadati</taxon>
        <taxon>Nitrospinota/Tectimicrobiota group</taxon>
        <taxon>Nitrospinota</taxon>
        <taxon>Nitrospinia</taxon>
        <taxon>Nitrospinales</taxon>
        <taxon>Nitrospinaceae</taxon>
        <taxon>Candidatus Nitronauta</taxon>
    </lineage>
</organism>
<dbReference type="GO" id="GO:0000400">
    <property type="term" value="F:four-way junction DNA binding"/>
    <property type="evidence" value="ECO:0007669"/>
    <property type="project" value="UniProtKB-UniRule"/>
</dbReference>
<evidence type="ECO:0000256" key="5">
    <source>
        <dbReference type="ARBA" id="ARBA00023204"/>
    </source>
</evidence>
<keyword evidence="5 6" id="KW-0234">DNA repair</keyword>
<dbReference type="GO" id="GO:0005524">
    <property type="term" value="F:ATP binding"/>
    <property type="evidence" value="ECO:0007669"/>
    <property type="project" value="InterPro"/>
</dbReference>
<dbReference type="NCBIfam" id="TIGR00084">
    <property type="entry name" value="ruvA"/>
    <property type="match status" value="1"/>
</dbReference>
<dbReference type="Proteomes" id="UP000594688">
    <property type="component" value="Chromosome"/>
</dbReference>
<feature type="region of interest" description="Domain I" evidence="6">
    <location>
        <begin position="1"/>
        <end position="64"/>
    </location>
</feature>
<dbReference type="GO" id="GO:0005737">
    <property type="term" value="C:cytoplasm"/>
    <property type="evidence" value="ECO:0007669"/>
    <property type="project" value="UniProtKB-SubCell"/>
</dbReference>
<dbReference type="InterPro" id="IPR010994">
    <property type="entry name" value="RuvA_2-like"/>
</dbReference>
<keyword evidence="1 6" id="KW-0963">Cytoplasm</keyword>
<gene>
    <name evidence="6 8" type="primary">ruvA</name>
    <name evidence="8" type="ORF">G3M70_00120</name>
</gene>
<comment type="similarity">
    <text evidence="6">Belongs to the RuvA family.</text>
</comment>
<comment type="subunit">
    <text evidence="6">Homotetramer. Forms an RuvA(8)-RuvB(12)-Holliday junction (HJ) complex. HJ DNA is sandwiched between 2 RuvA tetramers; dsDNA enters through RuvA and exits via RuvB. An RuvB hexamer assembles on each DNA strand where it exits the tetramer. Each RuvB hexamer is contacted by two RuvA subunits (via domain III) on 2 adjacent RuvB subunits; this complex drives branch migration. In the full resolvosome a probable DNA-RuvA(4)-RuvB(12)-RuvC(2) complex forms which resolves the HJ.</text>
</comment>
<dbReference type="SMART" id="SM00278">
    <property type="entry name" value="HhH1"/>
    <property type="match status" value="2"/>
</dbReference>
<dbReference type="InterPro" id="IPR012340">
    <property type="entry name" value="NA-bd_OB-fold"/>
</dbReference>
<dbReference type="SUPFAM" id="SSF46929">
    <property type="entry name" value="DNA helicase RuvA subunit, C-terminal domain"/>
    <property type="match status" value="1"/>
</dbReference>
<dbReference type="AlphaFoldDB" id="A0A7T0FYD1"/>
<dbReference type="GO" id="GO:0048476">
    <property type="term" value="C:Holliday junction resolvase complex"/>
    <property type="evidence" value="ECO:0007669"/>
    <property type="project" value="UniProtKB-UniRule"/>
</dbReference>
<evidence type="ECO:0000256" key="2">
    <source>
        <dbReference type="ARBA" id="ARBA00022763"/>
    </source>
</evidence>
<feature type="region of interest" description="Domain III" evidence="6">
    <location>
        <begin position="146"/>
        <end position="201"/>
    </location>
</feature>
<comment type="caution">
    <text evidence="6">Lacks conserved residue(s) required for the propagation of feature annotation.</text>
</comment>
<dbReference type="GO" id="GO:0006281">
    <property type="term" value="P:DNA repair"/>
    <property type="evidence" value="ECO:0007669"/>
    <property type="project" value="UniProtKB-UniRule"/>
</dbReference>
<dbReference type="KEGG" id="nli:G3M70_00120"/>
<evidence type="ECO:0000313" key="9">
    <source>
        <dbReference type="Proteomes" id="UP000594688"/>
    </source>
</evidence>
<dbReference type="InterPro" id="IPR003583">
    <property type="entry name" value="Hlx-hairpin-Hlx_DNA-bd_motif"/>
</dbReference>
<keyword evidence="2 6" id="KW-0227">DNA damage</keyword>
<comment type="subcellular location">
    <subcellularLocation>
        <location evidence="6">Cytoplasm</location>
    </subcellularLocation>
</comment>
<comment type="domain">
    <text evidence="6">Has three domains with a flexible linker between the domains II and III and assumes an 'L' shape. Domain III is highly mobile and contacts RuvB.</text>
</comment>
<keyword evidence="3 6" id="KW-0238">DNA-binding</keyword>
<dbReference type="GO" id="GO:0006310">
    <property type="term" value="P:DNA recombination"/>
    <property type="evidence" value="ECO:0007669"/>
    <property type="project" value="UniProtKB-UniRule"/>
</dbReference>
<evidence type="ECO:0000256" key="6">
    <source>
        <dbReference type="HAMAP-Rule" id="MF_00031"/>
    </source>
</evidence>
<dbReference type="SUPFAM" id="SSF47781">
    <property type="entry name" value="RuvA domain 2-like"/>
    <property type="match status" value="1"/>
</dbReference>
<accession>A0A7T0FYD1</accession>
<dbReference type="Pfam" id="PF01330">
    <property type="entry name" value="RuvA_N"/>
    <property type="match status" value="1"/>
</dbReference>
<dbReference type="Gene3D" id="1.10.8.10">
    <property type="entry name" value="DNA helicase RuvA subunit, C-terminal domain"/>
    <property type="match status" value="1"/>
</dbReference>
<dbReference type="InterPro" id="IPR000085">
    <property type="entry name" value="RuvA"/>
</dbReference>
<dbReference type="InterPro" id="IPR036267">
    <property type="entry name" value="RuvA_C_sf"/>
</dbReference>
<dbReference type="EMBL" id="CP048685">
    <property type="protein sequence ID" value="QPJ60380.1"/>
    <property type="molecule type" value="Genomic_DNA"/>
</dbReference>
<dbReference type="GO" id="GO:0009378">
    <property type="term" value="F:four-way junction helicase activity"/>
    <property type="evidence" value="ECO:0007669"/>
    <property type="project" value="InterPro"/>
</dbReference>
<dbReference type="InterPro" id="IPR011114">
    <property type="entry name" value="RuvA_C"/>
</dbReference>
<evidence type="ECO:0000259" key="7">
    <source>
        <dbReference type="SMART" id="SM00278"/>
    </source>
</evidence>
<dbReference type="Pfam" id="PF07499">
    <property type="entry name" value="RuvA_C"/>
    <property type="match status" value="1"/>
</dbReference>
<dbReference type="CDD" id="cd14332">
    <property type="entry name" value="UBA_RuvA_C"/>
    <property type="match status" value="1"/>
</dbReference>
<evidence type="ECO:0000313" key="8">
    <source>
        <dbReference type="EMBL" id="QPJ60380.1"/>
    </source>
</evidence>
<protein>
    <recommendedName>
        <fullName evidence="6">Holliday junction branch migration complex subunit RuvA</fullName>
    </recommendedName>
</protein>
<keyword evidence="4 6" id="KW-0233">DNA recombination</keyword>
<evidence type="ECO:0000256" key="4">
    <source>
        <dbReference type="ARBA" id="ARBA00023172"/>
    </source>
</evidence>
<dbReference type="Gene3D" id="1.10.150.20">
    <property type="entry name" value="5' to 3' exonuclease, C-terminal subdomain"/>
    <property type="match status" value="1"/>
</dbReference>
<feature type="domain" description="Helix-hairpin-helix DNA-binding motif class 1" evidence="7">
    <location>
        <begin position="73"/>
        <end position="92"/>
    </location>
</feature>
<reference evidence="8 9" key="1">
    <citation type="submission" date="2020-02" db="EMBL/GenBank/DDBJ databases">
        <title>Genomic and physiological characterization of two novel Nitrospinaceae genera.</title>
        <authorList>
            <person name="Mueller A.J."/>
            <person name="Jung M.-Y."/>
            <person name="Strachan C.R."/>
            <person name="Herbold C.W."/>
            <person name="Kirkegaard R.H."/>
            <person name="Daims H."/>
        </authorList>
    </citation>
    <scope>NUCLEOTIDE SEQUENCE [LARGE SCALE GENOMIC DNA]</scope>
    <source>
        <strain evidence="8">EB</strain>
    </source>
</reference>